<proteinExistence type="predicted"/>
<sequence>MQDSPMENHSSKWCCFSLPTDVFDQVIPKVDSVHLLVQDAEDHAQRLNGTPLSACWSKLENEPSSQVSWVGSATKTLVIVPVTFVTTILHAPFACPDDAIQSFTSHSQAPNLCILTPTAAWISLANPSKIASTATSSCSASMSSFLCSKEHSPDWPRLVYNSVQMPLPVTG</sequence>
<name>A0AAD6QW28_9ROSI</name>
<accession>A0AAD6QW28</accession>
<evidence type="ECO:0000313" key="1">
    <source>
        <dbReference type="EMBL" id="KAJ6997735.1"/>
    </source>
</evidence>
<protein>
    <submittedName>
        <fullName evidence="1">Uncharacterized protein</fullName>
    </submittedName>
</protein>
<gene>
    <name evidence="1" type="ORF">NC653_014092</name>
</gene>
<organism evidence="1 2">
    <name type="scientific">Populus alba x Populus x berolinensis</name>
    <dbReference type="NCBI Taxonomy" id="444605"/>
    <lineage>
        <taxon>Eukaryota</taxon>
        <taxon>Viridiplantae</taxon>
        <taxon>Streptophyta</taxon>
        <taxon>Embryophyta</taxon>
        <taxon>Tracheophyta</taxon>
        <taxon>Spermatophyta</taxon>
        <taxon>Magnoliopsida</taxon>
        <taxon>eudicotyledons</taxon>
        <taxon>Gunneridae</taxon>
        <taxon>Pentapetalae</taxon>
        <taxon>rosids</taxon>
        <taxon>fabids</taxon>
        <taxon>Malpighiales</taxon>
        <taxon>Salicaceae</taxon>
        <taxon>Saliceae</taxon>
        <taxon>Populus</taxon>
    </lineage>
</organism>
<reference evidence="1" key="1">
    <citation type="journal article" date="2023" name="Mol. Ecol. Resour.">
        <title>Chromosome-level genome assembly of a triploid poplar Populus alba 'Berolinensis'.</title>
        <authorList>
            <person name="Chen S."/>
            <person name="Yu Y."/>
            <person name="Wang X."/>
            <person name="Wang S."/>
            <person name="Zhang T."/>
            <person name="Zhou Y."/>
            <person name="He R."/>
            <person name="Meng N."/>
            <person name="Wang Y."/>
            <person name="Liu W."/>
            <person name="Liu Z."/>
            <person name="Liu J."/>
            <person name="Guo Q."/>
            <person name="Huang H."/>
            <person name="Sederoff R.R."/>
            <person name="Wang G."/>
            <person name="Qu G."/>
            <person name="Chen S."/>
        </authorList>
    </citation>
    <scope>NUCLEOTIDE SEQUENCE</scope>
    <source>
        <strain evidence="1">SC-2020</strain>
    </source>
</reference>
<comment type="caution">
    <text evidence="1">The sequence shown here is derived from an EMBL/GenBank/DDBJ whole genome shotgun (WGS) entry which is preliminary data.</text>
</comment>
<evidence type="ECO:0000313" key="2">
    <source>
        <dbReference type="Proteomes" id="UP001164929"/>
    </source>
</evidence>
<dbReference type="Proteomes" id="UP001164929">
    <property type="component" value="Chromosome 5"/>
</dbReference>
<keyword evidence="2" id="KW-1185">Reference proteome</keyword>
<dbReference type="AlphaFoldDB" id="A0AAD6QW28"/>
<dbReference type="EMBL" id="JAQIZT010000005">
    <property type="protein sequence ID" value="KAJ6997735.1"/>
    <property type="molecule type" value="Genomic_DNA"/>
</dbReference>